<dbReference type="Proteomes" id="UP000195667">
    <property type="component" value="Unassembled WGS sequence"/>
</dbReference>
<sequence length="47" mass="5522">MLVSKVILQPKNSLTNDELKRYDNLEYHPIECFRSRFPTTLKIAVSL</sequence>
<organism evidence="1 2">
    <name type="scientific">Crenothrix polyspora</name>
    <dbReference type="NCBI Taxonomy" id="360316"/>
    <lineage>
        <taxon>Bacteria</taxon>
        <taxon>Pseudomonadati</taxon>
        <taxon>Pseudomonadota</taxon>
        <taxon>Gammaproteobacteria</taxon>
        <taxon>Methylococcales</taxon>
        <taxon>Crenotrichaceae</taxon>
        <taxon>Crenothrix</taxon>
    </lineage>
</organism>
<evidence type="ECO:0000313" key="2">
    <source>
        <dbReference type="Proteomes" id="UP000195667"/>
    </source>
</evidence>
<protein>
    <submittedName>
        <fullName evidence="1">Uncharacterized protein</fullName>
    </submittedName>
</protein>
<dbReference type="AlphaFoldDB" id="A0A1R4H5R2"/>
<reference evidence="2" key="1">
    <citation type="submission" date="2017-02" db="EMBL/GenBank/DDBJ databases">
        <authorList>
            <person name="Daims H."/>
        </authorList>
    </citation>
    <scope>NUCLEOTIDE SEQUENCE [LARGE SCALE GENOMIC DNA]</scope>
</reference>
<accession>A0A1R4H5R2</accession>
<keyword evidence="2" id="KW-1185">Reference proteome</keyword>
<evidence type="ECO:0000313" key="1">
    <source>
        <dbReference type="EMBL" id="SJM91605.1"/>
    </source>
</evidence>
<gene>
    <name evidence="1" type="ORF">CRENPOLYSF1_20048</name>
</gene>
<dbReference type="EMBL" id="FUKI01000093">
    <property type="protein sequence ID" value="SJM91605.1"/>
    <property type="molecule type" value="Genomic_DNA"/>
</dbReference>
<name>A0A1R4H5R2_9GAMM</name>
<proteinExistence type="predicted"/>